<sequence>MRGETIKVDYARVHSSDSISYWEPSNPFESAIPKKLALGWLPTEFKKAKEFRLFAKPFPEEIKNVQDTFKQLLTGLSQFQNEDNGASEEFTSEKAKGITNSFFSPQSFSIELADACISASALNLSV</sequence>
<gene>
    <name evidence="1" type="ORF">AVL55_00430</name>
</gene>
<accession>A0A126PUS9</accession>
<evidence type="ECO:0000313" key="1">
    <source>
        <dbReference type="EMBL" id="AMJ96777.1"/>
    </source>
</evidence>
<evidence type="ECO:0000313" key="2">
    <source>
        <dbReference type="Proteomes" id="UP000063991"/>
    </source>
</evidence>
<proteinExistence type="predicted"/>
<dbReference type="EMBL" id="CP014323">
    <property type="protein sequence ID" value="AMJ96777.1"/>
    <property type="molecule type" value="Genomic_DNA"/>
</dbReference>
<dbReference type="Proteomes" id="UP000063991">
    <property type="component" value="Chromosome"/>
</dbReference>
<organism evidence="1 2">
    <name type="scientific">Alteromonas macleodii</name>
    <name type="common">Pseudoalteromonas macleodii</name>
    <dbReference type="NCBI Taxonomy" id="28108"/>
    <lineage>
        <taxon>Bacteria</taxon>
        <taxon>Pseudomonadati</taxon>
        <taxon>Pseudomonadota</taxon>
        <taxon>Gammaproteobacteria</taxon>
        <taxon>Alteromonadales</taxon>
        <taxon>Alteromonadaceae</taxon>
        <taxon>Alteromonas/Salinimonas group</taxon>
        <taxon>Alteromonas</taxon>
    </lineage>
</organism>
<reference evidence="1 2" key="1">
    <citation type="submission" date="2015-12" db="EMBL/GenBank/DDBJ databases">
        <authorList>
            <person name="Shamseldin A."/>
            <person name="Moawad H."/>
            <person name="Abd El-Rahim W.M."/>
            <person name="Sadowsky M.J."/>
        </authorList>
    </citation>
    <scope>NUCLEOTIDE SEQUENCE [LARGE SCALE GENOMIC DNA]</scope>
    <source>
        <strain evidence="1 2">D7</strain>
    </source>
</reference>
<protein>
    <submittedName>
        <fullName evidence="1">Uncharacterized protein</fullName>
    </submittedName>
</protein>
<name>A0A126PUS9_ALTMA</name>
<dbReference type="AlphaFoldDB" id="A0A126PUS9"/>